<evidence type="ECO:0000313" key="3">
    <source>
        <dbReference type="EMBL" id="GAA5061078.1"/>
    </source>
</evidence>
<evidence type="ECO:0000256" key="1">
    <source>
        <dbReference type="SAM" id="Phobius"/>
    </source>
</evidence>
<dbReference type="PROSITE" id="PS51846">
    <property type="entry name" value="CNNM"/>
    <property type="match status" value="1"/>
</dbReference>
<evidence type="ECO:0000259" key="2">
    <source>
        <dbReference type="PROSITE" id="PS51846"/>
    </source>
</evidence>
<dbReference type="InterPro" id="IPR002550">
    <property type="entry name" value="CNNM"/>
</dbReference>
<comment type="caution">
    <text evidence="3">The sequence shown here is derived from an EMBL/GenBank/DDBJ whole genome shotgun (WGS) entry which is preliminary data.</text>
</comment>
<protein>
    <recommendedName>
        <fullName evidence="2">CNNM transmembrane domain-containing protein</fullName>
    </recommendedName>
</protein>
<keyword evidence="1" id="KW-0472">Membrane</keyword>
<dbReference type="Pfam" id="PF01595">
    <property type="entry name" value="CNNM"/>
    <property type="match status" value="1"/>
</dbReference>
<dbReference type="PANTHER" id="PTHR43099:SF5">
    <property type="entry name" value="HLYC_CORC FAMILY TRANSPORTER"/>
    <property type="match status" value="1"/>
</dbReference>
<dbReference type="AlphaFoldDB" id="A0AAV3UP01"/>
<dbReference type="Proteomes" id="UP001501729">
    <property type="component" value="Unassembled WGS sequence"/>
</dbReference>
<gene>
    <name evidence="3" type="ORF">GCM10025751_46950</name>
</gene>
<reference evidence="3 4" key="1">
    <citation type="journal article" date="2019" name="Int. J. Syst. Evol. Microbiol.">
        <title>The Global Catalogue of Microorganisms (GCM) 10K type strain sequencing project: providing services to taxonomists for standard genome sequencing and annotation.</title>
        <authorList>
            <consortium name="The Broad Institute Genomics Platform"/>
            <consortium name="The Broad Institute Genome Sequencing Center for Infectious Disease"/>
            <person name="Wu L."/>
            <person name="Ma J."/>
        </authorList>
    </citation>
    <scope>NUCLEOTIDE SEQUENCE [LARGE SCALE GENOMIC DNA]</scope>
    <source>
        <strain evidence="3 4">JCM 17504</strain>
    </source>
</reference>
<keyword evidence="1" id="KW-1133">Transmembrane helix</keyword>
<dbReference type="InterPro" id="IPR051676">
    <property type="entry name" value="UPF0053_domain"/>
</dbReference>
<dbReference type="EMBL" id="BAABKX010000019">
    <property type="protein sequence ID" value="GAA5061078.1"/>
    <property type="molecule type" value="Genomic_DNA"/>
</dbReference>
<sequence length="138" mass="15402">MAALIDPVLGQVLPVGAVHLVAFVIGFGFITFLHVLFGELAPKTFAIQEATRVALLLSLLMKFFYYVFVPSIIVFNGTANYFTRLADVSPASESEETHTEEEIRMILTRSEEAGHIDVDEIEIIERVFERGIRSLARS</sequence>
<feature type="transmembrane region" description="Helical" evidence="1">
    <location>
        <begin position="53"/>
        <end position="75"/>
    </location>
</feature>
<evidence type="ECO:0000313" key="4">
    <source>
        <dbReference type="Proteomes" id="UP001501729"/>
    </source>
</evidence>
<proteinExistence type="predicted"/>
<feature type="domain" description="CNNM transmembrane" evidence="2">
    <location>
        <begin position="1"/>
        <end position="120"/>
    </location>
</feature>
<keyword evidence="1" id="KW-0812">Transmembrane</keyword>
<feature type="transmembrane region" description="Helical" evidence="1">
    <location>
        <begin position="20"/>
        <end position="41"/>
    </location>
</feature>
<keyword evidence="4" id="KW-1185">Reference proteome</keyword>
<organism evidence="3 4">
    <name type="scientific">Haladaptatus pallidirubidus</name>
    <dbReference type="NCBI Taxonomy" id="1008152"/>
    <lineage>
        <taxon>Archaea</taxon>
        <taxon>Methanobacteriati</taxon>
        <taxon>Methanobacteriota</taxon>
        <taxon>Stenosarchaea group</taxon>
        <taxon>Halobacteria</taxon>
        <taxon>Halobacteriales</taxon>
        <taxon>Haladaptataceae</taxon>
        <taxon>Haladaptatus</taxon>
    </lineage>
</organism>
<name>A0AAV3UP01_9EURY</name>
<accession>A0AAV3UP01</accession>
<dbReference type="PANTHER" id="PTHR43099">
    <property type="entry name" value="UPF0053 PROTEIN YRKA"/>
    <property type="match status" value="1"/>
</dbReference>